<accession>A0AAV3U9H0</accession>
<dbReference type="EC" id="5.3.1.1" evidence="6 13"/>
<dbReference type="InterPro" id="IPR022896">
    <property type="entry name" value="TrioseP_Isoase_bac/euk"/>
</dbReference>
<protein>
    <recommendedName>
        <fullName evidence="7 13">Triosephosphate isomerase</fullName>
        <shortName evidence="13">TIM</shortName>
        <shortName evidence="13">TPI</shortName>
        <ecNumber evidence="6 13">5.3.1.1</ecNumber>
    </recommendedName>
    <alternativeName>
        <fullName evidence="13">Triose-phosphate isomerase</fullName>
    </alternativeName>
</protein>
<evidence type="ECO:0000256" key="8">
    <source>
        <dbReference type="ARBA" id="ARBA00022432"/>
    </source>
</evidence>
<dbReference type="EMBL" id="BAABLX010000078">
    <property type="protein sequence ID" value="GAA4959806.1"/>
    <property type="molecule type" value="Genomic_DNA"/>
</dbReference>
<keyword evidence="9 13" id="KW-0963">Cytoplasm</keyword>
<evidence type="ECO:0000313" key="16">
    <source>
        <dbReference type="Proteomes" id="UP001409585"/>
    </source>
</evidence>
<dbReference type="InterPro" id="IPR013785">
    <property type="entry name" value="Aldolase_TIM"/>
</dbReference>
<evidence type="ECO:0000256" key="10">
    <source>
        <dbReference type="ARBA" id="ARBA00023152"/>
    </source>
</evidence>
<keyword evidence="8 13" id="KW-0312">Gluconeogenesis</keyword>
<evidence type="ECO:0000256" key="2">
    <source>
        <dbReference type="ARBA" id="ARBA00004742"/>
    </source>
</evidence>
<feature type="binding site" evidence="13">
    <location>
        <begin position="228"/>
        <end position="229"/>
    </location>
    <ligand>
        <name>substrate</name>
    </ligand>
</feature>
<proteinExistence type="inferred from homology"/>
<evidence type="ECO:0000256" key="12">
    <source>
        <dbReference type="ARBA" id="ARBA00055680"/>
    </source>
</evidence>
<keyword evidence="11 13" id="KW-0413">Isomerase</keyword>
<feature type="binding site" evidence="13">
    <location>
        <position position="172"/>
    </location>
    <ligand>
        <name>substrate</name>
    </ligand>
</feature>
<evidence type="ECO:0000256" key="9">
    <source>
        <dbReference type="ARBA" id="ARBA00022490"/>
    </source>
</evidence>
<evidence type="ECO:0000256" key="13">
    <source>
        <dbReference type="HAMAP-Rule" id="MF_00147"/>
    </source>
</evidence>
<evidence type="ECO:0000256" key="1">
    <source>
        <dbReference type="ARBA" id="ARBA00000474"/>
    </source>
</evidence>
<name>A0AAV3U9H0_9ALTE</name>
<comment type="pathway">
    <text evidence="3">Carbohydrate metabolism; erythritol degradation.</text>
</comment>
<organism evidence="15 16">
    <name type="scientific">Halioxenophilus aromaticivorans</name>
    <dbReference type="NCBI Taxonomy" id="1306992"/>
    <lineage>
        <taxon>Bacteria</taxon>
        <taxon>Pseudomonadati</taxon>
        <taxon>Pseudomonadota</taxon>
        <taxon>Gammaproteobacteria</taxon>
        <taxon>Alteromonadales</taxon>
        <taxon>Alteromonadaceae</taxon>
        <taxon>Halioxenophilus</taxon>
    </lineage>
</organism>
<evidence type="ECO:0000256" key="6">
    <source>
        <dbReference type="ARBA" id="ARBA00011940"/>
    </source>
</evidence>
<evidence type="ECO:0000256" key="3">
    <source>
        <dbReference type="ARBA" id="ARBA00004939"/>
    </source>
</evidence>
<evidence type="ECO:0000256" key="5">
    <source>
        <dbReference type="ARBA" id="ARBA00011738"/>
    </source>
</evidence>
<dbReference type="GO" id="GO:0019563">
    <property type="term" value="P:glycerol catabolic process"/>
    <property type="evidence" value="ECO:0007669"/>
    <property type="project" value="TreeGrafter"/>
</dbReference>
<dbReference type="GO" id="GO:0006094">
    <property type="term" value="P:gluconeogenesis"/>
    <property type="evidence" value="ECO:0007669"/>
    <property type="project" value="UniProtKB-UniRule"/>
</dbReference>
<comment type="pathway">
    <text evidence="13 14">Carbohydrate degradation; glycolysis; D-glyceraldehyde 3-phosphate from glycerone phosphate: step 1/1.</text>
</comment>
<dbReference type="HAMAP" id="MF_00147_B">
    <property type="entry name" value="TIM_B"/>
    <property type="match status" value="1"/>
</dbReference>
<evidence type="ECO:0000256" key="14">
    <source>
        <dbReference type="RuleBase" id="RU363013"/>
    </source>
</evidence>
<dbReference type="GO" id="GO:0046166">
    <property type="term" value="P:glyceraldehyde-3-phosphate biosynthetic process"/>
    <property type="evidence" value="ECO:0007669"/>
    <property type="project" value="TreeGrafter"/>
</dbReference>
<reference evidence="16" key="1">
    <citation type="journal article" date="2019" name="Int. J. Syst. Evol. Microbiol.">
        <title>The Global Catalogue of Microorganisms (GCM) 10K type strain sequencing project: providing services to taxonomists for standard genome sequencing and annotation.</title>
        <authorList>
            <consortium name="The Broad Institute Genomics Platform"/>
            <consortium name="The Broad Institute Genome Sequencing Center for Infectious Disease"/>
            <person name="Wu L."/>
            <person name="Ma J."/>
        </authorList>
    </citation>
    <scope>NUCLEOTIDE SEQUENCE [LARGE SCALE GENOMIC DNA]</scope>
    <source>
        <strain evidence="16">JCM 19134</strain>
    </source>
</reference>
<dbReference type="PANTHER" id="PTHR21139">
    <property type="entry name" value="TRIOSEPHOSPHATE ISOMERASE"/>
    <property type="match status" value="1"/>
</dbReference>
<dbReference type="Pfam" id="PF00121">
    <property type="entry name" value="TIM"/>
    <property type="match status" value="1"/>
</dbReference>
<comment type="catalytic activity">
    <reaction evidence="1 13 14">
        <text>D-glyceraldehyde 3-phosphate = dihydroxyacetone phosphate</text>
        <dbReference type="Rhea" id="RHEA:18585"/>
        <dbReference type="ChEBI" id="CHEBI:57642"/>
        <dbReference type="ChEBI" id="CHEBI:59776"/>
        <dbReference type="EC" id="5.3.1.1"/>
    </reaction>
</comment>
<dbReference type="CDD" id="cd00311">
    <property type="entry name" value="TIM"/>
    <property type="match status" value="1"/>
</dbReference>
<comment type="subcellular location">
    <subcellularLocation>
        <location evidence="13 14">Cytoplasm</location>
    </subcellularLocation>
</comment>
<keyword evidence="10 13" id="KW-0324">Glycolysis</keyword>
<comment type="similarity">
    <text evidence="4 13 14">Belongs to the triosephosphate isomerase family.</text>
</comment>
<dbReference type="NCBIfam" id="TIGR00419">
    <property type="entry name" value="tim"/>
    <property type="match status" value="1"/>
</dbReference>
<evidence type="ECO:0000313" key="15">
    <source>
        <dbReference type="EMBL" id="GAA4959806.1"/>
    </source>
</evidence>
<dbReference type="FunFam" id="3.20.20.70:FF:000020">
    <property type="entry name" value="Triosephosphate isomerase"/>
    <property type="match status" value="1"/>
</dbReference>
<feature type="binding site" evidence="13">
    <location>
        <begin position="9"/>
        <end position="11"/>
    </location>
    <ligand>
        <name>substrate</name>
    </ligand>
</feature>
<dbReference type="AlphaFoldDB" id="A0AAV3U9H0"/>
<feature type="active site" description="Electrophile" evidence="13">
    <location>
        <position position="94"/>
    </location>
</feature>
<dbReference type="InterPro" id="IPR020861">
    <property type="entry name" value="Triosephosphate_isomerase_AS"/>
</dbReference>
<feature type="active site" description="Proton acceptor" evidence="13">
    <location>
        <position position="166"/>
    </location>
</feature>
<dbReference type="Proteomes" id="UP001409585">
    <property type="component" value="Unassembled WGS sequence"/>
</dbReference>
<evidence type="ECO:0000256" key="4">
    <source>
        <dbReference type="ARBA" id="ARBA00007422"/>
    </source>
</evidence>
<dbReference type="GO" id="GO:0004807">
    <property type="term" value="F:triose-phosphate isomerase activity"/>
    <property type="evidence" value="ECO:0007669"/>
    <property type="project" value="UniProtKB-UniRule"/>
</dbReference>
<dbReference type="InterPro" id="IPR000652">
    <property type="entry name" value="Triosephosphate_isomerase"/>
</dbReference>
<comment type="pathway">
    <text evidence="2 13 14">Carbohydrate biosynthesis; gluconeogenesis.</text>
</comment>
<keyword evidence="16" id="KW-1185">Reference proteome</keyword>
<dbReference type="PROSITE" id="PS00171">
    <property type="entry name" value="TIM_1"/>
    <property type="match status" value="1"/>
</dbReference>
<sequence length="246" mass="25644">MRTPLVVGNWKMNGSISANKALLAGLTEQWQGQSAELAVCPPAAYLNQAQQLLAGSTIALGAQDASAQASGAYTGEHSAAMLQEFGCRFAIIGHSERREYHAETDQAVAEKCKALLAAGLVPIVCVGETLAQRESNETLDVIKRQVSAVTDFVGSEALAGVVIAYEPVWAIGTGLTATPEQAQEVHAFIRQQLGSLGDETRILYGGSVKADNAEKLFGMADIDGALVGGASLKVDDFIAIGNAAAQ</sequence>
<dbReference type="PANTHER" id="PTHR21139:SF42">
    <property type="entry name" value="TRIOSEPHOSPHATE ISOMERASE"/>
    <property type="match status" value="1"/>
</dbReference>
<comment type="subunit">
    <text evidence="5 13 14">Homodimer.</text>
</comment>
<evidence type="ECO:0000256" key="7">
    <source>
        <dbReference type="ARBA" id="ARBA00019397"/>
    </source>
</evidence>
<feature type="binding site" evidence="13">
    <location>
        <position position="207"/>
    </location>
    <ligand>
        <name>substrate</name>
    </ligand>
</feature>
<comment type="caution">
    <text evidence="15">The sequence shown here is derived from an EMBL/GenBank/DDBJ whole genome shotgun (WGS) entry which is preliminary data.</text>
</comment>
<dbReference type="GO" id="GO:0006096">
    <property type="term" value="P:glycolytic process"/>
    <property type="evidence" value="ECO:0007669"/>
    <property type="project" value="UniProtKB-UniRule"/>
</dbReference>
<dbReference type="Gene3D" id="3.20.20.70">
    <property type="entry name" value="Aldolase class I"/>
    <property type="match status" value="1"/>
</dbReference>
<dbReference type="RefSeq" id="WP_345427753.1">
    <property type="nucleotide sequence ID" value="NZ_AP031496.1"/>
</dbReference>
<dbReference type="PROSITE" id="PS51440">
    <property type="entry name" value="TIM_2"/>
    <property type="match status" value="1"/>
</dbReference>
<comment type="function">
    <text evidence="12 13">Involved in the gluconeogenesis. Catalyzes stereospecifically the conversion of dihydroxyacetone phosphate (DHAP) to D-glyceraldehyde-3-phosphate (G3P).</text>
</comment>
<dbReference type="GO" id="GO:0005829">
    <property type="term" value="C:cytosol"/>
    <property type="evidence" value="ECO:0007669"/>
    <property type="project" value="TreeGrafter"/>
</dbReference>
<evidence type="ECO:0000256" key="11">
    <source>
        <dbReference type="ARBA" id="ARBA00023235"/>
    </source>
</evidence>
<dbReference type="InterPro" id="IPR035990">
    <property type="entry name" value="TIM_sf"/>
</dbReference>
<dbReference type="SUPFAM" id="SSF51351">
    <property type="entry name" value="Triosephosphate isomerase (TIM)"/>
    <property type="match status" value="1"/>
</dbReference>
<gene>
    <name evidence="13 15" type="primary">tpiA</name>
    <name evidence="15" type="ORF">GCM10025791_46230</name>
</gene>